<reference evidence="12" key="1">
    <citation type="submission" date="2013-11" db="EMBL/GenBank/DDBJ databases">
        <title>Genome sequence of the fusiform rust pathogen reveals effectors for host alternation and coevolution with pine.</title>
        <authorList>
            <consortium name="DOE Joint Genome Institute"/>
            <person name="Smith K."/>
            <person name="Pendleton A."/>
            <person name="Kubisiak T."/>
            <person name="Anderson C."/>
            <person name="Salamov A."/>
            <person name="Aerts A."/>
            <person name="Riley R."/>
            <person name="Clum A."/>
            <person name="Lindquist E."/>
            <person name="Ence D."/>
            <person name="Campbell M."/>
            <person name="Kronenberg Z."/>
            <person name="Feau N."/>
            <person name="Dhillon B."/>
            <person name="Hamelin R."/>
            <person name="Burleigh J."/>
            <person name="Smith J."/>
            <person name="Yandell M."/>
            <person name="Nelson C."/>
            <person name="Grigoriev I."/>
            <person name="Davis J."/>
        </authorList>
    </citation>
    <scope>NUCLEOTIDE SEQUENCE</scope>
    <source>
        <strain evidence="12">G11</strain>
    </source>
</reference>
<proteinExistence type="inferred from homology"/>
<keyword evidence="7" id="KW-0539">Nucleus</keyword>
<evidence type="ECO:0000256" key="1">
    <source>
        <dbReference type="ARBA" id="ARBA00004123"/>
    </source>
</evidence>
<dbReference type="GO" id="GO:0000400">
    <property type="term" value="F:four-way junction DNA binding"/>
    <property type="evidence" value="ECO:0007669"/>
    <property type="project" value="TreeGrafter"/>
</dbReference>
<dbReference type="InterPro" id="IPR001650">
    <property type="entry name" value="Helicase_C-like"/>
</dbReference>
<gene>
    <name evidence="12" type="ORF">CROQUDRAFT_44147</name>
</gene>
<evidence type="ECO:0000313" key="12">
    <source>
        <dbReference type="EMBL" id="KAG0146604.1"/>
    </source>
</evidence>
<dbReference type="CDD" id="cd18033">
    <property type="entry name" value="DEXDc_FANCM"/>
    <property type="match status" value="1"/>
</dbReference>
<protein>
    <recommendedName>
        <fullName evidence="9">ATP-dependent DNA helicase</fullName>
        <ecNumber evidence="9">3.6.4.12</ecNumber>
    </recommendedName>
</protein>
<evidence type="ECO:0000313" key="13">
    <source>
        <dbReference type="Proteomes" id="UP000886653"/>
    </source>
</evidence>
<dbReference type="PANTHER" id="PTHR14025">
    <property type="entry name" value="FANCONI ANEMIA GROUP M FANCM FAMILY MEMBER"/>
    <property type="match status" value="1"/>
</dbReference>
<dbReference type="GO" id="GO:0016787">
    <property type="term" value="F:hydrolase activity"/>
    <property type="evidence" value="ECO:0007669"/>
    <property type="project" value="UniProtKB-KW"/>
</dbReference>
<dbReference type="PROSITE" id="PS51192">
    <property type="entry name" value="HELICASE_ATP_BIND_1"/>
    <property type="match status" value="1"/>
</dbReference>
<keyword evidence="13" id="KW-1185">Reference proteome</keyword>
<evidence type="ECO:0000256" key="3">
    <source>
        <dbReference type="ARBA" id="ARBA00022741"/>
    </source>
</evidence>
<keyword evidence="3" id="KW-0547">Nucleotide-binding</keyword>
<feature type="domain" description="Helicase ATP-binding" evidence="10">
    <location>
        <begin position="193"/>
        <end position="361"/>
    </location>
</feature>
<dbReference type="SUPFAM" id="SSF52540">
    <property type="entry name" value="P-loop containing nucleoside triphosphate hydrolases"/>
    <property type="match status" value="1"/>
</dbReference>
<dbReference type="AlphaFoldDB" id="A0A9P6TCC3"/>
<evidence type="ECO:0000256" key="6">
    <source>
        <dbReference type="ARBA" id="ARBA00022840"/>
    </source>
</evidence>
<dbReference type="Proteomes" id="UP000886653">
    <property type="component" value="Unassembled WGS sequence"/>
</dbReference>
<dbReference type="GO" id="GO:0036297">
    <property type="term" value="P:interstrand cross-link repair"/>
    <property type="evidence" value="ECO:0007669"/>
    <property type="project" value="UniProtKB-ARBA"/>
</dbReference>
<accession>A0A9P6TCC3</accession>
<sequence length="708" mass="79916">MSDFDQYLDDDFDPALFDAAISAAKKSINSLPKPISVTYKASSNLSNNNPIAGPSQIKYKQQTIFGAKEVPEKLKRIHNNTSSAFSTQLIPRVKAIKQWDRIQSIKSLNRLISNGPNNQKKSSSFLNKGFNDDLEEGFLSDEEDSETERLLAAAQILEKSNLPIPMYLNHDPNEIKNWIYSINKPKRKYQYDIVAKALFNNCLVSLPTGLGKTFIAAVVMLNFYRWYPQGKILFLAPTKPLVTQQIEACHSIAGIPSRDCLTLTGSVAPSKRAKIWCQKRVVFSTPQTVMNDLAKGLLRPQDVICVVVDEAHRATGGYAYCVVIKWLMRFNPHFRVLALTATPGSDPERVQEVIDNLHIGHIEVRTEESMDIKPYTKTKDIVLEIVPPSSDLLLIRDKWADLMKPFIKQCDALFRGSKDPTLIHPYSITSALSTLPQERGYMRPNLQLLAKMSNVMAKLLEYSITISYEKMLELKKETTKASKGLCTQMGYKSLISDIETLINSPTFSPHPKMDKMKLLIIEFFLKAQDEKKTSRLMVFCHFRDVVTDIVDFLNLEKPLINASAFVGQGIDSKGNKGMSQKQQAEVISKFKSNDFNVLVATSIGEEGLDIGALDCIICYDAQKSPLRMLQRLGRTGRNESGKVIVLMTQGREEHNWEKAKDQYQHVQNALLSKTVLELFDDCERLIPEGIRPIPIDKTLEVQDYIPDE</sequence>
<dbReference type="Gene3D" id="3.40.50.300">
    <property type="entry name" value="P-loop containing nucleotide triphosphate hydrolases"/>
    <property type="match status" value="2"/>
</dbReference>
<dbReference type="InterPro" id="IPR044749">
    <property type="entry name" value="FANCM_DEXDc"/>
</dbReference>
<comment type="catalytic activity">
    <reaction evidence="8 9">
        <text>ATP + H2O = ADP + phosphate + H(+)</text>
        <dbReference type="Rhea" id="RHEA:13065"/>
        <dbReference type="ChEBI" id="CHEBI:15377"/>
        <dbReference type="ChEBI" id="CHEBI:15378"/>
        <dbReference type="ChEBI" id="CHEBI:30616"/>
        <dbReference type="ChEBI" id="CHEBI:43474"/>
        <dbReference type="ChEBI" id="CHEBI:456216"/>
        <dbReference type="EC" id="3.6.4.12"/>
    </reaction>
</comment>
<dbReference type="EC" id="3.6.4.12" evidence="9"/>
<dbReference type="GO" id="GO:0045003">
    <property type="term" value="P:double-strand break repair via synthesis-dependent strand annealing"/>
    <property type="evidence" value="ECO:0007669"/>
    <property type="project" value="TreeGrafter"/>
</dbReference>
<dbReference type="GO" id="GO:0005524">
    <property type="term" value="F:ATP binding"/>
    <property type="evidence" value="ECO:0007669"/>
    <property type="project" value="UniProtKB-UniRule"/>
</dbReference>
<dbReference type="OrthoDB" id="164902at2759"/>
<evidence type="ECO:0000256" key="5">
    <source>
        <dbReference type="ARBA" id="ARBA00022806"/>
    </source>
</evidence>
<evidence type="ECO:0000259" key="10">
    <source>
        <dbReference type="PROSITE" id="PS51192"/>
    </source>
</evidence>
<dbReference type="InterPro" id="IPR014001">
    <property type="entry name" value="Helicase_ATP-bd"/>
</dbReference>
<organism evidence="12 13">
    <name type="scientific">Cronartium quercuum f. sp. fusiforme G11</name>
    <dbReference type="NCBI Taxonomy" id="708437"/>
    <lineage>
        <taxon>Eukaryota</taxon>
        <taxon>Fungi</taxon>
        <taxon>Dikarya</taxon>
        <taxon>Basidiomycota</taxon>
        <taxon>Pucciniomycotina</taxon>
        <taxon>Pucciniomycetes</taxon>
        <taxon>Pucciniales</taxon>
        <taxon>Coleosporiaceae</taxon>
        <taxon>Cronartium</taxon>
    </lineage>
</organism>
<dbReference type="SMART" id="SM00487">
    <property type="entry name" value="DEXDc"/>
    <property type="match status" value="1"/>
</dbReference>
<dbReference type="SMART" id="SM00490">
    <property type="entry name" value="HELICc"/>
    <property type="match status" value="1"/>
</dbReference>
<dbReference type="InterPro" id="IPR006935">
    <property type="entry name" value="Helicase/UvrB_N"/>
</dbReference>
<evidence type="ECO:0000256" key="4">
    <source>
        <dbReference type="ARBA" id="ARBA00022801"/>
    </source>
</evidence>
<dbReference type="EMBL" id="MU167258">
    <property type="protein sequence ID" value="KAG0146604.1"/>
    <property type="molecule type" value="Genomic_DNA"/>
</dbReference>
<comment type="function">
    <text evidence="9">ATP-dependent DNA helicase involved in DNA damage repair by homologous recombination and in genome maintenance. Capable of unwinding D-loops. Plays a role in limiting crossover recombinants during mitotic DNA double-strand break (DSB) repair. Component of a FANCM-MHF complex which promotes gene conversion at blocked replication forks, probably by reversal of the stalled fork.</text>
</comment>
<comment type="similarity">
    <text evidence="2 9">Belongs to the DEAD box helicase family. DEAH subfamily. FANCM sub-subfamily.</text>
</comment>
<dbReference type="InterPro" id="IPR039686">
    <property type="entry name" value="FANCM/Mph1-like_ID"/>
</dbReference>
<feature type="domain" description="Helicase C-terminal" evidence="11">
    <location>
        <begin position="519"/>
        <end position="682"/>
    </location>
</feature>
<evidence type="ECO:0000256" key="7">
    <source>
        <dbReference type="ARBA" id="ARBA00023242"/>
    </source>
</evidence>
<evidence type="ECO:0000256" key="9">
    <source>
        <dbReference type="RuleBase" id="RU367027"/>
    </source>
</evidence>
<comment type="subunit">
    <text evidence="9">Interacts with the MHF histone-fold complex to form the FANCM-MHF complex.</text>
</comment>
<dbReference type="GO" id="GO:0043138">
    <property type="term" value="F:3'-5' DNA helicase activity"/>
    <property type="evidence" value="ECO:0007669"/>
    <property type="project" value="InterPro"/>
</dbReference>
<dbReference type="GO" id="GO:0009378">
    <property type="term" value="F:four-way junction helicase activity"/>
    <property type="evidence" value="ECO:0007669"/>
    <property type="project" value="TreeGrafter"/>
</dbReference>
<dbReference type="InterPro" id="IPR027417">
    <property type="entry name" value="P-loop_NTPase"/>
</dbReference>
<dbReference type="FunFam" id="3.40.50.300:FF:000861">
    <property type="entry name" value="Fanconi anemia, complementation group M"/>
    <property type="match status" value="1"/>
</dbReference>
<comment type="subcellular location">
    <subcellularLocation>
        <location evidence="1 9">Nucleus</location>
    </subcellularLocation>
</comment>
<feature type="non-terminal residue" evidence="12">
    <location>
        <position position="708"/>
    </location>
</feature>
<dbReference type="Pfam" id="PF04851">
    <property type="entry name" value="ResIII"/>
    <property type="match status" value="1"/>
</dbReference>
<keyword evidence="6" id="KW-0067">ATP-binding</keyword>
<dbReference type="GO" id="GO:0005634">
    <property type="term" value="C:nucleus"/>
    <property type="evidence" value="ECO:0007669"/>
    <property type="project" value="UniProtKB-SubCell"/>
</dbReference>
<evidence type="ECO:0000259" key="11">
    <source>
        <dbReference type="PROSITE" id="PS51194"/>
    </source>
</evidence>
<keyword evidence="4" id="KW-0378">Hydrolase</keyword>
<keyword evidence="5" id="KW-0347">Helicase</keyword>
<evidence type="ECO:0000256" key="2">
    <source>
        <dbReference type="ARBA" id="ARBA00009889"/>
    </source>
</evidence>
<dbReference type="PROSITE" id="PS51194">
    <property type="entry name" value="HELICASE_CTER"/>
    <property type="match status" value="1"/>
</dbReference>
<dbReference type="CDD" id="cd12091">
    <property type="entry name" value="FANCM_ID"/>
    <property type="match status" value="1"/>
</dbReference>
<dbReference type="PANTHER" id="PTHR14025:SF20">
    <property type="entry name" value="FANCONI ANEMIA GROUP M PROTEIN"/>
    <property type="match status" value="1"/>
</dbReference>
<name>A0A9P6TCC3_9BASI</name>
<evidence type="ECO:0000256" key="8">
    <source>
        <dbReference type="ARBA" id="ARBA00047995"/>
    </source>
</evidence>
<comment type="caution">
    <text evidence="12">The sequence shown here is derived from an EMBL/GenBank/DDBJ whole genome shotgun (WGS) entry which is preliminary data.</text>
</comment>
<dbReference type="Pfam" id="PF00271">
    <property type="entry name" value="Helicase_C"/>
    <property type="match status" value="1"/>
</dbReference>